<keyword evidence="6 10" id="KW-1133">Transmembrane helix</keyword>
<feature type="transmembrane region" description="Helical" evidence="10">
    <location>
        <begin position="212"/>
        <end position="238"/>
    </location>
</feature>
<feature type="transmembrane region" description="Helical" evidence="10">
    <location>
        <begin position="44"/>
        <end position="63"/>
    </location>
</feature>
<feature type="transmembrane region" description="Helical" evidence="10">
    <location>
        <begin position="147"/>
        <end position="174"/>
    </location>
</feature>
<dbReference type="GO" id="GO:0044780">
    <property type="term" value="P:bacterial-type flagellum assembly"/>
    <property type="evidence" value="ECO:0007669"/>
    <property type="project" value="UniProtKB-UniRule"/>
</dbReference>
<dbReference type="Pfam" id="PF01311">
    <property type="entry name" value="Bac_export_1"/>
    <property type="match status" value="1"/>
</dbReference>
<evidence type="ECO:0000256" key="2">
    <source>
        <dbReference type="ARBA" id="ARBA00009772"/>
    </source>
</evidence>
<dbReference type="PRINTS" id="PR00953">
    <property type="entry name" value="TYPE3IMRPROT"/>
</dbReference>
<keyword evidence="11" id="KW-0969">Cilium</keyword>
<sequence length="262" mass="27383">MITINSLDINALIASYLWCFTRIMGLIAIAPLYGNQGIPATVKVLLGALLSAIVAPGLPPIAYADPMSLSGMLILAQQFLIGLAMGFAMRLIFTAVELAGELASMTMGLGFASFFDPQSQGRTAAISSLLSLLTLLVYLASNLHLALLSALVDSFISVPITSSPIGVSAFRLIAGWGGRIFSAGVQLSLPVVAALLIVNMALAVLSRAAPQLNLFGVGFPVTLSVGLLMLAFALPYLALPLDRMFADGFGMIRQLTAALPKT</sequence>
<feature type="transmembrane region" description="Helical" evidence="10">
    <location>
        <begin position="69"/>
        <end position="88"/>
    </location>
</feature>
<evidence type="ECO:0000313" key="11">
    <source>
        <dbReference type="EMBL" id="MBK4737034.1"/>
    </source>
</evidence>
<feature type="transmembrane region" description="Helical" evidence="10">
    <location>
        <begin position="121"/>
        <end position="140"/>
    </location>
</feature>
<protein>
    <recommendedName>
        <fullName evidence="3 9">Flagellar biosynthetic protein FliR</fullName>
    </recommendedName>
</protein>
<evidence type="ECO:0000256" key="10">
    <source>
        <dbReference type="RuleBase" id="RU362071"/>
    </source>
</evidence>
<name>A0A934W9G6_9BURK</name>
<dbReference type="AlphaFoldDB" id="A0A934W9G6"/>
<dbReference type="EMBL" id="JAEPBG010000009">
    <property type="protein sequence ID" value="MBK4737034.1"/>
    <property type="molecule type" value="Genomic_DNA"/>
</dbReference>
<dbReference type="NCBIfam" id="TIGR01400">
    <property type="entry name" value="fliR"/>
    <property type="match status" value="1"/>
</dbReference>
<feature type="transmembrane region" description="Helical" evidence="10">
    <location>
        <begin position="180"/>
        <end position="205"/>
    </location>
</feature>
<keyword evidence="11" id="KW-0966">Cell projection</keyword>
<dbReference type="PANTHER" id="PTHR30065">
    <property type="entry name" value="FLAGELLAR BIOSYNTHETIC PROTEIN FLIR"/>
    <property type="match status" value="1"/>
</dbReference>
<dbReference type="InterPro" id="IPR006303">
    <property type="entry name" value="FliR"/>
</dbReference>
<keyword evidence="8 10" id="KW-0975">Bacterial flagellum</keyword>
<dbReference type="GO" id="GO:0006605">
    <property type="term" value="P:protein targeting"/>
    <property type="evidence" value="ECO:0007669"/>
    <property type="project" value="UniProtKB-UniRule"/>
</dbReference>
<keyword evidence="7 10" id="KW-0472">Membrane</keyword>
<evidence type="ECO:0000256" key="4">
    <source>
        <dbReference type="ARBA" id="ARBA00022475"/>
    </source>
</evidence>
<dbReference type="PANTHER" id="PTHR30065:SF8">
    <property type="entry name" value="FLAGELLAR BIOSYNTHETIC PROTEIN FLIR"/>
    <property type="match status" value="1"/>
</dbReference>
<evidence type="ECO:0000256" key="9">
    <source>
        <dbReference type="NCBIfam" id="TIGR01400"/>
    </source>
</evidence>
<keyword evidence="5 10" id="KW-0812">Transmembrane</keyword>
<gene>
    <name evidence="11" type="primary">fliR</name>
    <name evidence="11" type="ORF">JJB74_20625</name>
</gene>
<accession>A0A934W9G6</accession>
<proteinExistence type="inferred from homology"/>
<evidence type="ECO:0000313" key="12">
    <source>
        <dbReference type="Proteomes" id="UP000622890"/>
    </source>
</evidence>
<comment type="subcellular location">
    <subcellularLocation>
        <location evidence="10">Cell membrane</location>
        <topology evidence="10">Multi-pass membrane protein</topology>
    </subcellularLocation>
    <subcellularLocation>
        <location evidence="10">Bacterial flagellum basal body</location>
    </subcellularLocation>
</comment>
<feature type="transmembrane region" description="Helical" evidence="10">
    <location>
        <begin position="95"/>
        <end position="115"/>
    </location>
</feature>
<comment type="caution">
    <text evidence="11">The sequence shown here is derived from an EMBL/GenBank/DDBJ whole genome shotgun (WGS) entry which is preliminary data.</text>
</comment>
<keyword evidence="11" id="KW-0282">Flagellum</keyword>
<evidence type="ECO:0000256" key="7">
    <source>
        <dbReference type="ARBA" id="ARBA00023136"/>
    </source>
</evidence>
<feature type="transmembrane region" description="Helical" evidence="10">
    <location>
        <begin position="12"/>
        <end position="32"/>
    </location>
</feature>
<evidence type="ECO:0000256" key="8">
    <source>
        <dbReference type="ARBA" id="ARBA00023143"/>
    </source>
</evidence>
<dbReference type="InterPro" id="IPR002010">
    <property type="entry name" value="T3SS_IM_R"/>
</dbReference>
<dbReference type="GO" id="GO:0005886">
    <property type="term" value="C:plasma membrane"/>
    <property type="evidence" value="ECO:0007669"/>
    <property type="project" value="UniProtKB-SubCell"/>
</dbReference>
<dbReference type="Proteomes" id="UP000622890">
    <property type="component" value="Unassembled WGS sequence"/>
</dbReference>
<keyword evidence="12" id="KW-1185">Reference proteome</keyword>
<evidence type="ECO:0000256" key="1">
    <source>
        <dbReference type="ARBA" id="ARBA00002578"/>
    </source>
</evidence>
<evidence type="ECO:0000256" key="3">
    <source>
        <dbReference type="ARBA" id="ARBA00021717"/>
    </source>
</evidence>
<comment type="function">
    <text evidence="1 10">Role in flagellar biosynthesis.</text>
</comment>
<reference evidence="11" key="1">
    <citation type="submission" date="2021-01" db="EMBL/GenBank/DDBJ databases">
        <title>Genome sequence of strain Noviherbaspirillum sp. DKR-6.</title>
        <authorList>
            <person name="Chaudhary D.K."/>
        </authorList>
    </citation>
    <scope>NUCLEOTIDE SEQUENCE</scope>
    <source>
        <strain evidence="11">DKR-6</strain>
    </source>
</reference>
<comment type="similarity">
    <text evidence="2 10">Belongs to the FliR/MopE/SpaR family.</text>
</comment>
<keyword evidence="4 10" id="KW-1003">Cell membrane</keyword>
<evidence type="ECO:0000256" key="6">
    <source>
        <dbReference type="ARBA" id="ARBA00022989"/>
    </source>
</evidence>
<dbReference type="GO" id="GO:0009425">
    <property type="term" value="C:bacterial-type flagellum basal body"/>
    <property type="evidence" value="ECO:0007669"/>
    <property type="project" value="UniProtKB-SubCell"/>
</dbReference>
<evidence type="ECO:0000256" key="5">
    <source>
        <dbReference type="ARBA" id="ARBA00022692"/>
    </source>
</evidence>
<dbReference type="RefSeq" id="WP_200594996.1">
    <property type="nucleotide sequence ID" value="NZ_JAEPBG010000009.1"/>
</dbReference>
<organism evidence="11 12">
    <name type="scientific">Noviherbaspirillum pedocola</name>
    <dbReference type="NCBI Taxonomy" id="2801341"/>
    <lineage>
        <taxon>Bacteria</taxon>
        <taxon>Pseudomonadati</taxon>
        <taxon>Pseudomonadota</taxon>
        <taxon>Betaproteobacteria</taxon>
        <taxon>Burkholderiales</taxon>
        <taxon>Oxalobacteraceae</taxon>
        <taxon>Noviherbaspirillum</taxon>
    </lineage>
</organism>